<keyword evidence="1" id="KW-0812">Transmembrane</keyword>
<keyword evidence="3" id="KW-1185">Reference proteome</keyword>
<dbReference type="Pfam" id="PF19608">
    <property type="entry name" value="DUF6113"/>
    <property type="match status" value="1"/>
</dbReference>
<sequence length="140" mass="14268">MGTSQGPVSSGPLSNGTGRGRQRVLTAAGYVLLFVLGAVQGLFGSFQYSREPAPLIAILLAVVVLVTCVGCGWGIGTFAAGLLPAVGWIVVSFVLAMSRPNGSVIITATTAGECYLYGGALAAAVGCVIAFYIRARRSAR</sequence>
<feature type="transmembrane region" description="Helical" evidence="1">
    <location>
        <begin position="78"/>
        <end position="95"/>
    </location>
</feature>
<dbReference type="OrthoDB" id="3544132at2"/>
<organism evidence="2 3">
    <name type="scientific">Trebonia kvetii</name>
    <dbReference type="NCBI Taxonomy" id="2480626"/>
    <lineage>
        <taxon>Bacteria</taxon>
        <taxon>Bacillati</taxon>
        <taxon>Actinomycetota</taxon>
        <taxon>Actinomycetes</taxon>
        <taxon>Streptosporangiales</taxon>
        <taxon>Treboniaceae</taxon>
        <taxon>Trebonia</taxon>
    </lineage>
</organism>
<feature type="transmembrane region" description="Helical" evidence="1">
    <location>
        <begin position="24"/>
        <end position="43"/>
    </location>
</feature>
<keyword evidence="1" id="KW-1133">Transmembrane helix</keyword>
<feature type="transmembrane region" description="Helical" evidence="1">
    <location>
        <begin position="55"/>
        <end position="73"/>
    </location>
</feature>
<reference evidence="2 3" key="1">
    <citation type="submission" date="2018-11" db="EMBL/GenBank/DDBJ databases">
        <title>Trebonia kvetii gen.nov., sp.nov., a novel acidophilic actinobacterium, and proposal of the new actinobacterial family Treboniaceae fam. nov.</title>
        <authorList>
            <person name="Rapoport D."/>
            <person name="Sagova-Mareckova M."/>
            <person name="Sedlacek I."/>
            <person name="Provaznik J."/>
            <person name="Kralova S."/>
            <person name="Pavlinic D."/>
            <person name="Benes V."/>
            <person name="Kopecky J."/>
        </authorList>
    </citation>
    <scope>NUCLEOTIDE SEQUENCE [LARGE SCALE GENOMIC DNA]</scope>
    <source>
        <strain evidence="2 3">15Tr583</strain>
    </source>
</reference>
<dbReference type="EMBL" id="RPFW01000001">
    <property type="protein sequence ID" value="TVZ06257.1"/>
    <property type="molecule type" value="Genomic_DNA"/>
</dbReference>
<dbReference type="Proteomes" id="UP000460272">
    <property type="component" value="Unassembled WGS sequence"/>
</dbReference>
<dbReference type="InterPro" id="IPR046095">
    <property type="entry name" value="DUF6113"/>
</dbReference>
<evidence type="ECO:0000256" key="1">
    <source>
        <dbReference type="SAM" id="Phobius"/>
    </source>
</evidence>
<name>A0A6P2C5I0_9ACTN</name>
<evidence type="ECO:0000313" key="2">
    <source>
        <dbReference type="EMBL" id="TVZ06257.1"/>
    </source>
</evidence>
<feature type="transmembrane region" description="Helical" evidence="1">
    <location>
        <begin position="115"/>
        <end position="133"/>
    </location>
</feature>
<gene>
    <name evidence="2" type="ORF">EAS64_02115</name>
</gene>
<evidence type="ECO:0000313" key="3">
    <source>
        <dbReference type="Proteomes" id="UP000460272"/>
    </source>
</evidence>
<comment type="caution">
    <text evidence="2">The sequence shown here is derived from an EMBL/GenBank/DDBJ whole genome shotgun (WGS) entry which is preliminary data.</text>
</comment>
<accession>A0A6P2C5I0</accession>
<keyword evidence="1" id="KW-0472">Membrane</keyword>
<dbReference type="RefSeq" id="WP_145851011.1">
    <property type="nucleotide sequence ID" value="NZ_RPFW01000001.1"/>
</dbReference>
<dbReference type="AlphaFoldDB" id="A0A6P2C5I0"/>
<protein>
    <submittedName>
        <fullName evidence="2">Uncharacterized protein</fullName>
    </submittedName>
</protein>
<proteinExistence type="predicted"/>